<evidence type="ECO:0000259" key="1">
    <source>
        <dbReference type="PROSITE" id="PS50851"/>
    </source>
</evidence>
<feature type="domain" description="CheW-like" evidence="1">
    <location>
        <begin position="35"/>
        <end position="175"/>
    </location>
</feature>
<dbReference type="InterPro" id="IPR002545">
    <property type="entry name" value="CheW-lke_dom"/>
</dbReference>
<dbReference type="PANTHER" id="PTHR22617:SF23">
    <property type="entry name" value="CHEMOTAXIS PROTEIN CHEW"/>
    <property type="match status" value="1"/>
</dbReference>
<proteinExistence type="predicted"/>
<dbReference type="GO" id="GO:0007165">
    <property type="term" value="P:signal transduction"/>
    <property type="evidence" value="ECO:0007669"/>
    <property type="project" value="InterPro"/>
</dbReference>
<dbReference type="SUPFAM" id="SSF50341">
    <property type="entry name" value="CheW-like"/>
    <property type="match status" value="1"/>
</dbReference>
<dbReference type="Proteomes" id="UP000192907">
    <property type="component" value="Unassembled WGS sequence"/>
</dbReference>
<dbReference type="InterPro" id="IPR036061">
    <property type="entry name" value="CheW-like_dom_sf"/>
</dbReference>
<protein>
    <submittedName>
        <fullName evidence="2">Purine-binding chemotaxis protein CheW</fullName>
    </submittedName>
</protein>
<dbReference type="GO" id="GO:0005829">
    <property type="term" value="C:cytosol"/>
    <property type="evidence" value="ECO:0007669"/>
    <property type="project" value="TreeGrafter"/>
</dbReference>
<gene>
    <name evidence="2" type="ORF">SAMN06296036_105255</name>
</gene>
<dbReference type="PANTHER" id="PTHR22617">
    <property type="entry name" value="CHEMOTAXIS SENSOR HISTIDINE KINASE-RELATED"/>
    <property type="match status" value="1"/>
</dbReference>
<organism evidence="2 3">
    <name type="scientific">Pseudobacteriovorax antillogorgiicola</name>
    <dbReference type="NCBI Taxonomy" id="1513793"/>
    <lineage>
        <taxon>Bacteria</taxon>
        <taxon>Pseudomonadati</taxon>
        <taxon>Bdellovibrionota</taxon>
        <taxon>Oligoflexia</taxon>
        <taxon>Oligoflexales</taxon>
        <taxon>Pseudobacteriovoracaceae</taxon>
        <taxon>Pseudobacteriovorax</taxon>
    </lineage>
</organism>
<dbReference type="EMBL" id="FWZT01000005">
    <property type="protein sequence ID" value="SMF13798.1"/>
    <property type="molecule type" value="Genomic_DNA"/>
</dbReference>
<dbReference type="Gene3D" id="2.30.30.40">
    <property type="entry name" value="SH3 Domains"/>
    <property type="match status" value="1"/>
</dbReference>
<dbReference type="OrthoDB" id="9790406at2"/>
<evidence type="ECO:0000313" key="3">
    <source>
        <dbReference type="Proteomes" id="UP000192907"/>
    </source>
</evidence>
<dbReference type="InterPro" id="IPR039315">
    <property type="entry name" value="CheW"/>
</dbReference>
<sequence>MDDFYGSSYGSESNSMFAIRGDLDGGKETQDYADVKQFIGLHIGEEEFLLPIEVMNEIIMVNQLTFVPGAPRFIEGVINLRGTILPAINLRSMMGLKTAPPTSHSRIIIAHFEEIMIGLIVDGITYVISLKPDDVQNQTLPGKGPGTELISGISKRGEKVNGILDIAKIISDTGYVPSAGDAADAAS</sequence>
<dbReference type="SMART" id="SM00260">
    <property type="entry name" value="CheW"/>
    <property type="match status" value="1"/>
</dbReference>
<dbReference type="STRING" id="1513793.SAMN06296036_105255"/>
<keyword evidence="3" id="KW-1185">Reference proteome</keyword>
<dbReference type="GO" id="GO:0006935">
    <property type="term" value="P:chemotaxis"/>
    <property type="evidence" value="ECO:0007669"/>
    <property type="project" value="InterPro"/>
</dbReference>
<dbReference type="Pfam" id="PF01584">
    <property type="entry name" value="CheW"/>
    <property type="match status" value="1"/>
</dbReference>
<dbReference type="AlphaFoldDB" id="A0A1Y6BLE8"/>
<accession>A0A1Y6BLE8</accession>
<evidence type="ECO:0000313" key="2">
    <source>
        <dbReference type="EMBL" id="SMF13798.1"/>
    </source>
</evidence>
<name>A0A1Y6BLE8_9BACT</name>
<dbReference type="RefSeq" id="WP_132317201.1">
    <property type="nucleotide sequence ID" value="NZ_FWZT01000005.1"/>
</dbReference>
<reference evidence="3" key="1">
    <citation type="submission" date="2017-04" db="EMBL/GenBank/DDBJ databases">
        <authorList>
            <person name="Varghese N."/>
            <person name="Submissions S."/>
        </authorList>
    </citation>
    <scope>NUCLEOTIDE SEQUENCE [LARGE SCALE GENOMIC DNA]</scope>
    <source>
        <strain evidence="3">RKEM611</strain>
    </source>
</reference>
<dbReference type="PROSITE" id="PS50851">
    <property type="entry name" value="CHEW"/>
    <property type="match status" value="1"/>
</dbReference>
<dbReference type="Gene3D" id="2.40.50.180">
    <property type="entry name" value="CheA-289, Domain 4"/>
    <property type="match status" value="1"/>
</dbReference>